<dbReference type="Pfam" id="PF24254">
    <property type="entry name" value="DUF7455"/>
    <property type="match status" value="1"/>
</dbReference>
<evidence type="ECO:0000259" key="1">
    <source>
        <dbReference type="Pfam" id="PF24254"/>
    </source>
</evidence>
<evidence type="ECO:0000313" key="3">
    <source>
        <dbReference type="Proteomes" id="UP000010729"/>
    </source>
</evidence>
<name>N1V6L2_9MICC</name>
<sequence>MNTATETVTEAVISPRAALLNEHLKTQDAASPLNYTHDRCDRCGTAAAAKSWFTYSVGDIMLCGHHTLFHLDALLEQNPVSYWIEPEVLAPIKSVIVPKQDFTKGGDGLTDAS</sequence>
<dbReference type="EMBL" id="ANPE02000067">
    <property type="protein sequence ID" value="EMY35659.1"/>
    <property type="molecule type" value="Genomic_DNA"/>
</dbReference>
<dbReference type="Proteomes" id="UP000010729">
    <property type="component" value="Unassembled WGS sequence"/>
</dbReference>
<accession>N1V6L2</accession>
<dbReference type="InterPro" id="IPR055878">
    <property type="entry name" value="DUF7455"/>
</dbReference>
<dbReference type="OrthoDB" id="4966295at2"/>
<dbReference type="RefSeq" id="WP_005267180.1">
    <property type="nucleotide sequence ID" value="NZ_ANPE02000067.1"/>
</dbReference>
<reference evidence="2 3" key="1">
    <citation type="journal article" date="2013" name="Genome Announc.">
        <title>Draft Genome Sequence of Arthrobacter crystallopoietes Strain BAB-32, Revealing Genes for Bioremediation.</title>
        <authorList>
            <person name="Joshi M.N."/>
            <person name="Pandit A.S."/>
            <person name="Sharma A."/>
            <person name="Pandya R.V."/>
            <person name="Desai S.M."/>
            <person name="Saxena A.K."/>
            <person name="Bagatharia S.B."/>
        </authorList>
    </citation>
    <scope>NUCLEOTIDE SEQUENCE [LARGE SCALE GENOMIC DNA]</scope>
    <source>
        <strain evidence="2 3">BAB-32</strain>
    </source>
</reference>
<feature type="domain" description="DUF7455" evidence="1">
    <location>
        <begin position="36"/>
        <end position="83"/>
    </location>
</feature>
<gene>
    <name evidence="2" type="ORF">D477_003153</name>
</gene>
<evidence type="ECO:0000313" key="2">
    <source>
        <dbReference type="EMBL" id="EMY35659.1"/>
    </source>
</evidence>
<dbReference type="AlphaFoldDB" id="N1V6L2"/>
<comment type="caution">
    <text evidence="2">The sequence shown here is derived from an EMBL/GenBank/DDBJ whole genome shotgun (WGS) entry which is preliminary data.</text>
</comment>
<proteinExistence type="predicted"/>
<keyword evidence="3" id="KW-1185">Reference proteome</keyword>
<protein>
    <recommendedName>
        <fullName evidence="1">DUF7455 domain-containing protein</fullName>
    </recommendedName>
</protein>
<organism evidence="2 3">
    <name type="scientific">Arthrobacter crystallopoietes BAB-32</name>
    <dbReference type="NCBI Taxonomy" id="1246476"/>
    <lineage>
        <taxon>Bacteria</taxon>
        <taxon>Bacillati</taxon>
        <taxon>Actinomycetota</taxon>
        <taxon>Actinomycetes</taxon>
        <taxon>Micrococcales</taxon>
        <taxon>Micrococcaceae</taxon>
        <taxon>Crystallibacter</taxon>
    </lineage>
</organism>